<name>A0A3Q9G3P5_STRLT</name>
<dbReference type="Proteomes" id="UP000267900">
    <property type="component" value="Chromosome"/>
</dbReference>
<proteinExistence type="predicted"/>
<evidence type="ECO:0000313" key="1">
    <source>
        <dbReference type="EMBL" id="AZQ74855.1"/>
    </source>
</evidence>
<evidence type="ECO:0000313" key="2">
    <source>
        <dbReference type="Proteomes" id="UP000267900"/>
    </source>
</evidence>
<protein>
    <submittedName>
        <fullName evidence="1">Uncharacterized protein</fullName>
    </submittedName>
</protein>
<dbReference type="RefSeq" id="WP_126917357.1">
    <property type="nucleotide sequence ID" value="NZ_CP034587.1"/>
</dbReference>
<reference evidence="1 2" key="1">
    <citation type="submission" date="2018-12" db="EMBL/GenBank/DDBJ databases">
        <title>The whole draft genome of Streptomyce luteoverticillatus CGMCC 15060.</title>
        <authorList>
            <person name="Feng Z."/>
            <person name="Chen G."/>
            <person name="Zhang J."/>
            <person name="Zhu H."/>
            <person name="Yu X."/>
            <person name="Zhang W."/>
            <person name="Zhang X."/>
        </authorList>
    </citation>
    <scope>NUCLEOTIDE SEQUENCE [LARGE SCALE GENOMIC DNA]</scope>
    <source>
        <strain evidence="1 2">CGMCC 15060</strain>
    </source>
</reference>
<organism evidence="1 2">
    <name type="scientific">Streptomyces luteoverticillatus</name>
    <name type="common">Streptoverticillium luteoverticillatus</name>
    <dbReference type="NCBI Taxonomy" id="66425"/>
    <lineage>
        <taxon>Bacteria</taxon>
        <taxon>Bacillati</taxon>
        <taxon>Actinomycetota</taxon>
        <taxon>Actinomycetes</taxon>
        <taxon>Kitasatosporales</taxon>
        <taxon>Streptomycetaceae</taxon>
        <taxon>Streptomyces</taxon>
    </lineage>
</organism>
<dbReference type="OrthoDB" id="4557078at2"/>
<dbReference type="EMBL" id="CP034587">
    <property type="protein sequence ID" value="AZQ74855.1"/>
    <property type="molecule type" value="Genomic_DNA"/>
</dbReference>
<sequence>MRSPVDCRGVEAAMARGTRDGAAVGELFAAAVTVLEEVAFGRRALRAVRHPLGFLCLPVRREGDRGVCVHVFGDAPAGPPARPTTSPVHAHSWDLTSCVLYGEVGNLRVRVRDEPDRPTHRLFEVRSTAAGPGPAGGPCDAPAVDEIRPTPRLVSCAPGPEETGVAGGIYRLPAGEFHTTVVPPGTVAATLLLGRSLPGRRDLTLGPVHGPAHRVVRQTCDAAQTARTARTVLRRIDGHHCR</sequence>
<gene>
    <name evidence="1" type="ORF">EKH77_29920</name>
</gene>
<keyword evidence="2" id="KW-1185">Reference proteome</keyword>
<accession>A0A3Q9G3P5</accession>
<dbReference type="AlphaFoldDB" id="A0A3Q9G3P5"/>